<feature type="active site" evidence="5">
    <location>
        <position position="216"/>
    </location>
</feature>
<comment type="catalytic activity">
    <reaction evidence="3 4">
        <text>holo-[ACP] + malonyl-CoA = malonyl-[ACP] + CoA</text>
        <dbReference type="Rhea" id="RHEA:41792"/>
        <dbReference type="Rhea" id="RHEA-COMP:9623"/>
        <dbReference type="Rhea" id="RHEA-COMP:9685"/>
        <dbReference type="ChEBI" id="CHEBI:57287"/>
        <dbReference type="ChEBI" id="CHEBI:57384"/>
        <dbReference type="ChEBI" id="CHEBI:64479"/>
        <dbReference type="ChEBI" id="CHEBI:78449"/>
        <dbReference type="EC" id="2.3.1.39"/>
    </reaction>
</comment>
<evidence type="ECO:0000256" key="4">
    <source>
        <dbReference type="PIRNR" id="PIRNR000446"/>
    </source>
</evidence>
<gene>
    <name evidence="7" type="ORF">SAMN05216191_101811</name>
</gene>
<dbReference type="GO" id="GO:0006633">
    <property type="term" value="P:fatty acid biosynthetic process"/>
    <property type="evidence" value="ECO:0007669"/>
    <property type="project" value="TreeGrafter"/>
</dbReference>
<dbReference type="PANTHER" id="PTHR42681">
    <property type="entry name" value="MALONYL-COA-ACYL CARRIER PROTEIN TRANSACYLASE, MITOCHONDRIAL"/>
    <property type="match status" value="1"/>
</dbReference>
<comment type="similarity">
    <text evidence="4">Belongs to the fabD family.</text>
</comment>
<keyword evidence="2 4" id="KW-0012">Acyltransferase</keyword>
<dbReference type="SUPFAM" id="SSF52151">
    <property type="entry name" value="FabD/lysophospholipase-like"/>
    <property type="match status" value="1"/>
</dbReference>
<dbReference type="SUPFAM" id="SSF55048">
    <property type="entry name" value="Probable ACP-binding domain of malonyl-CoA ACP transacylase"/>
    <property type="match status" value="1"/>
</dbReference>
<dbReference type="InterPro" id="IPR014043">
    <property type="entry name" value="Acyl_transferase_dom"/>
</dbReference>
<dbReference type="PIRSF" id="PIRSF000446">
    <property type="entry name" value="Mct"/>
    <property type="match status" value="1"/>
</dbReference>
<dbReference type="InterPro" id="IPR004410">
    <property type="entry name" value="Malonyl_CoA-ACP_transAc_FabD"/>
</dbReference>
<evidence type="ECO:0000256" key="2">
    <source>
        <dbReference type="ARBA" id="ARBA00023315"/>
    </source>
</evidence>
<evidence type="ECO:0000256" key="5">
    <source>
        <dbReference type="PIRSR" id="PIRSR000446-1"/>
    </source>
</evidence>
<dbReference type="SMART" id="SM00827">
    <property type="entry name" value="PKS_AT"/>
    <property type="match status" value="1"/>
</dbReference>
<feature type="active site" evidence="5">
    <location>
        <position position="106"/>
    </location>
</feature>
<accession>A0A1G9HD54</accession>
<feature type="domain" description="Malonyl-CoA:ACP transacylase (MAT)" evidence="6">
    <location>
        <begin position="22"/>
        <end position="322"/>
    </location>
</feature>
<dbReference type="InterPro" id="IPR016036">
    <property type="entry name" value="Malonyl_transacylase_ACP-bd"/>
</dbReference>
<evidence type="ECO:0000256" key="1">
    <source>
        <dbReference type="ARBA" id="ARBA00022679"/>
    </source>
</evidence>
<name>A0A1G9HD54_9BACL</name>
<dbReference type="GO" id="GO:0005829">
    <property type="term" value="C:cytosol"/>
    <property type="evidence" value="ECO:0007669"/>
    <property type="project" value="TreeGrafter"/>
</dbReference>
<keyword evidence="1 4" id="KW-0808">Transferase</keyword>
<dbReference type="EMBL" id="FNGM01000001">
    <property type="protein sequence ID" value="SDL10988.1"/>
    <property type="molecule type" value="Genomic_DNA"/>
</dbReference>
<evidence type="ECO:0000256" key="3">
    <source>
        <dbReference type="ARBA" id="ARBA00048462"/>
    </source>
</evidence>
<dbReference type="Gene3D" id="3.40.366.10">
    <property type="entry name" value="Malonyl-Coenzyme A Acyl Carrier Protein, domain 2"/>
    <property type="match status" value="1"/>
</dbReference>
<dbReference type="Pfam" id="PF00698">
    <property type="entry name" value="Acyl_transf_1"/>
    <property type="match status" value="1"/>
</dbReference>
<dbReference type="NCBIfam" id="TIGR00128">
    <property type="entry name" value="fabD"/>
    <property type="match status" value="1"/>
</dbReference>
<dbReference type="PANTHER" id="PTHR42681:SF1">
    <property type="entry name" value="MALONYL-COA-ACYL CARRIER PROTEIN TRANSACYLASE, MITOCHONDRIAL"/>
    <property type="match status" value="1"/>
</dbReference>
<dbReference type="InterPro" id="IPR024925">
    <property type="entry name" value="Malonyl_CoA-ACP_transAc"/>
</dbReference>
<dbReference type="InterPro" id="IPR050858">
    <property type="entry name" value="Mal-CoA-ACP_Trans/PKS_FabD"/>
</dbReference>
<dbReference type="FunFam" id="3.30.70.250:FF:000001">
    <property type="entry name" value="Malonyl CoA-acyl carrier protein transacylase"/>
    <property type="match status" value="1"/>
</dbReference>
<proteinExistence type="inferred from homology"/>
<dbReference type="EC" id="2.3.1.39" evidence="4"/>
<dbReference type="AlphaFoldDB" id="A0A1G9HD54"/>
<dbReference type="InterPro" id="IPR016035">
    <property type="entry name" value="Acyl_Trfase/lysoPLipase"/>
</dbReference>
<organism evidence="7 8">
    <name type="scientific">Paenibacillus jilunlii</name>
    <dbReference type="NCBI Taxonomy" id="682956"/>
    <lineage>
        <taxon>Bacteria</taxon>
        <taxon>Bacillati</taxon>
        <taxon>Bacillota</taxon>
        <taxon>Bacilli</taxon>
        <taxon>Bacillales</taxon>
        <taxon>Paenibacillaceae</taxon>
        <taxon>Paenibacillus</taxon>
    </lineage>
</organism>
<dbReference type="GO" id="GO:0004314">
    <property type="term" value="F:[acyl-carrier-protein] S-malonyltransferase activity"/>
    <property type="evidence" value="ECO:0007669"/>
    <property type="project" value="UniProtKB-EC"/>
</dbReference>
<dbReference type="Proteomes" id="UP000182783">
    <property type="component" value="Unassembled WGS sequence"/>
</dbReference>
<dbReference type="InterPro" id="IPR001227">
    <property type="entry name" value="Ac_transferase_dom_sf"/>
</dbReference>
<protein>
    <recommendedName>
        <fullName evidence="4">Malonyl CoA-acyl carrier protein transacylase</fullName>
        <ecNumber evidence="4">2.3.1.39</ecNumber>
    </recommendedName>
</protein>
<evidence type="ECO:0000259" key="6">
    <source>
        <dbReference type="SMART" id="SM00827"/>
    </source>
</evidence>
<evidence type="ECO:0000313" key="8">
    <source>
        <dbReference type="Proteomes" id="UP000182783"/>
    </source>
</evidence>
<dbReference type="Gene3D" id="3.30.70.250">
    <property type="entry name" value="Malonyl-CoA ACP transacylase, ACP-binding"/>
    <property type="match status" value="1"/>
</dbReference>
<sequence length="322" mass="34409">MRLTSRPFNEKEFRLMGKIAFVFPGQGAQAVGMGKDVYDALPHSHEVFEKGDEVLGFPLSRLIFEGPDSELKQTVNTQPALVTTSVAYLEALREHSVSPDYVAGHSLGEYSALVAAGALSYEDAVSLVRLRGRFMEEAVPGGQGAMAAVLGAEREALAELCRCISEAGNAVELANVNCPGQIVISGSKAGVEEAAQRVKEIGGKRAIPLEVSGPFHSSLMKEAAERLAVELEQVTINTPSVPVVVNVNATAVTEPDEIRELLMQQVFSPVLWQDSVEWLIAAGVDTFVEIGPGSVLAGLIRKIDKTVKVVNINSLESAKAGW</sequence>
<reference evidence="7 8" key="1">
    <citation type="submission" date="2016-10" db="EMBL/GenBank/DDBJ databases">
        <authorList>
            <person name="de Groot N.N."/>
        </authorList>
    </citation>
    <scope>NUCLEOTIDE SEQUENCE [LARGE SCALE GENOMIC DNA]</scope>
    <source>
        <strain evidence="7 8">CGMCC 1.10239</strain>
    </source>
</reference>
<evidence type="ECO:0000313" key="7">
    <source>
        <dbReference type="EMBL" id="SDL10988.1"/>
    </source>
</evidence>